<dbReference type="EMBL" id="JBHIRY010000004">
    <property type="protein sequence ID" value="MFB5759977.1"/>
    <property type="molecule type" value="Genomic_DNA"/>
</dbReference>
<dbReference type="Proteomes" id="UP001580430">
    <property type="component" value="Unassembled WGS sequence"/>
</dbReference>
<accession>A0ABV5BXG7</accession>
<evidence type="ECO:0000313" key="3">
    <source>
        <dbReference type="Proteomes" id="UP001580430"/>
    </source>
</evidence>
<sequence length="159" mass="17119">MKKVMTFGLAASLLLSLSPAAFAQGSLPANQAVDSLSANETVKTDAGYMRIVESQGDVYFPMDVQLINPVRHTGSSSYERSFTMDPANGEDANVNVKNSGTSTVYLEVTDSSGSTIEASIAAGKQKTVSIYTTKRNSYKVYVYTTDGSRMDINVSARQY</sequence>
<keyword evidence="3" id="KW-1185">Reference proteome</keyword>
<evidence type="ECO:0000256" key="1">
    <source>
        <dbReference type="SAM" id="SignalP"/>
    </source>
</evidence>
<evidence type="ECO:0000313" key="2">
    <source>
        <dbReference type="EMBL" id="MFB5759977.1"/>
    </source>
</evidence>
<reference evidence="2 3" key="1">
    <citation type="submission" date="2024-09" db="EMBL/GenBank/DDBJ databases">
        <title>Paenibacillus zeirhizospherea sp. nov., isolated from surface of the maize (Zea mays) roots in a horticulture field, Hungary.</title>
        <authorList>
            <person name="Marton D."/>
            <person name="Farkas M."/>
            <person name="Bedics A."/>
            <person name="Toth E."/>
            <person name="Tancsics A."/>
            <person name="Boka K."/>
            <person name="Marati G."/>
            <person name="Kriszt B."/>
            <person name="Cserhati M."/>
        </authorList>
    </citation>
    <scope>NUCLEOTIDE SEQUENCE [LARGE SCALE GENOMIC DNA]</scope>
    <source>
        <strain evidence="2 3">JCM 18446</strain>
    </source>
</reference>
<keyword evidence="1" id="KW-0732">Signal</keyword>
<comment type="caution">
    <text evidence="2">The sequence shown here is derived from an EMBL/GenBank/DDBJ whole genome shotgun (WGS) entry which is preliminary data.</text>
</comment>
<gene>
    <name evidence="2" type="ORF">ACE5LO_06175</name>
</gene>
<dbReference type="RefSeq" id="WP_375519150.1">
    <property type="nucleotide sequence ID" value="NZ_JBHIRY010000004.1"/>
</dbReference>
<proteinExistence type="predicted"/>
<protein>
    <submittedName>
        <fullName evidence="2">Uncharacterized protein</fullName>
    </submittedName>
</protein>
<name>A0ABV5BXG7_9BACL</name>
<feature type="signal peptide" evidence="1">
    <location>
        <begin position="1"/>
        <end position="23"/>
    </location>
</feature>
<organism evidence="2 3">
    <name type="scientific">Paenibacillus medicaginis</name>
    <dbReference type="NCBI Taxonomy" id="1470560"/>
    <lineage>
        <taxon>Bacteria</taxon>
        <taxon>Bacillati</taxon>
        <taxon>Bacillota</taxon>
        <taxon>Bacilli</taxon>
        <taxon>Bacillales</taxon>
        <taxon>Paenibacillaceae</taxon>
        <taxon>Paenibacillus</taxon>
    </lineage>
</organism>
<feature type="chain" id="PRO_5047341055" evidence="1">
    <location>
        <begin position="24"/>
        <end position="159"/>
    </location>
</feature>